<keyword evidence="2" id="KW-1185">Reference proteome</keyword>
<reference evidence="1" key="1">
    <citation type="journal article" date="2021" name="New Phytol.">
        <title>Evolutionary innovations through gain and loss of genes in the ectomycorrhizal Boletales.</title>
        <authorList>
            <person name="Wu G."/>
            <person name="Miyauchi S."/>
            <person name="Morin E."/>
            <person name="Kuo A."/>
            <person name="Drula E."/>
            <person name="Varga T."/>
            <person name="Kohler A."/>
            <person name="Feng B."/>
            <person name="Cao Y."/>
            <person name="Lipzen A."/>
            <person name="Daum C."/>
            <person name="Hundley H."/>
            <person name="Pangilinan J."/>
            <person name="Johnson J."/>
            <person name="Barry K."/>
            <person name="LaButti K."/>
            <person name="Ng V."/>
            <person name="Ahrendt S."/>
            <person name="Min B."/>
            <person name="Choi I.G."/>
            <person name="Park H."/>
            <person name="Plett J.M."/>
            <person name="Magnuson J."/>
            <person name="Spatafora J.W."/>
            <person name="Nagy L.G."/>
            <person name="Henrissat B."/>
            <person name="Grigoriev I.V."/>
            <person name="Yang Z.L."/>
            <person name="Xu J."/>
            <person name="Martin F.M."/>
        </authorList>
    </citation>
    <scope>NUCLEOTIDE SEQUENCE</scope>
    <source>
        <strain evidence="1">ATCC 28755</strain>
    </source>
</reference>
<name>A0ACB8A0K8_9AGAM</name>
<evidence type="ECO:0000313" key="1">
    <source>
        <dbReference type="EMBL" id="KAH7906870.1"/>
    </source>
</evidence>
<organism evidence="1 2">
    <name type="scientific">Hygrophoropsis aurantiaca</name>
    <dbReference type="NCBI Taxonomy" id="72124"/>
    <lineage>
        <taxon>Eukaryota</taxon>
        <taxon>Fungi</taxon>
        <taxon>Dikarya</taxon>
        <taxon>Basidiomycota</taxon>
        <taxon>Agaricomycotina</taxon>
        <taxon>Agaricomycetes</taxon>
        <taxon>Agaricomycetidae</taxon>
        <taxon>Boletales</taxon>
        <taxon>Coniophorineae</taxon>
        <taxon>Hygrophoropsidaceae</taxon>
        <taxon>Hygrophoropsis</taxon>
    </lineage>
</organism>
<accession>A0ACB8A0K8</accession>
<dbReference type="EMBL" id="MU267965">
    <property type="protein sequence ID" value="KAH7906870.1"/>
    <property type="molecule type" value="Genomic_DNA"/>
</dbReference>
<gene>
    <name evidence="1" type="ORF">BJ138DRAFT_977368</name>
</gene>
<sequence length="160" mass="17947">MLRTHSSVVSGSVALHYFDPSECWRPVDMDIYVPAGRRKRVLHFLETAGYYPVDRDRAVKPDYGDNCGIISVTTVCNGDKTIDVISACSHISIAPIFRFHLSAVMNFLSADGFFCAYPSLTAERGAIYNRTSYVDEEPTPPTIHAYVKYANRGYTLRRSP</sequence>
<evidence type="ECO:0000313" key="2">
    <source>
        <dbReference type="Proteomes" id="UP000790377"/>
    </source>
</evidence>
<proteinExistence type="predicted"/>
<protein>
    <submittedName>
        <fullName evidence="1">Uncharacterized protein</fullName>
    </submittedName>
</protein>
<feature type="non-terminal residue" evidence="1">
    <location>
        <position position="160"/>
    </location>
</feature>
<comment type="caution">
    <text evidence="1">The sequence shown here is derived from an EMBL/GenBank/DDBJ whole genome shotgun (WGS) entry which is preliminary data.</text>
</comment>
<dbReference type="Proteomes" id="UP000790377">
    <property type="component" value="Unassembled WGS sequence"/>
</dbReference>